<dbReference type="Pfam" id="PF05947">
    <property type="entry name" value="T6SS_TssF"/>
    <property type="match status" value="1"/>
</dbReference>
<evidence type="ECO:0000313" key="2">
    <source>
        <dbReference type="Proteomes" id="UP000094936"/>
    </source>
</evidence>
<proteinExistence type="predicted"/>
<name>A0A1C3EDN7_9GAMM</name>
<dbReference type="PANTHER" id="PTHR35370:SF1">
    <property type="entry name" value="TYPE VI SECRETION SYSTEM COMPONENT TSSF1"/>
    <property type="match status" value="1"/>
</dbReference>
<dbReference type="STRING" id="1080227.A8L45_17410"/>
<sequence length="593" mass="65982">MSDSLLPYFEQELHFIRSEAQQFAKNHPGAANSLGLSRDSIVDPQLAWLMESVALLNGRLQRRLDSAFPELSESLLNLLFPHYLRPVPSYSMLDFQVQEKTNSSHVIPAGTEFDIDDHNGNAAIFRTTDALSILPLRVIDLNVSHAPFADGKPQGAERATVRIEITIGCTDEGADLSTLNIEQLQLHPTGDSNLTLRICDLLMHASTLVCVSVQGQSHPLSRDHISVPGFDGGATVLPYQASSFGGLTLLTEFFQFPERFKSVSLQLGEWLNKAKGSTFALHIYIDELAVDLARNLSAEHFSLFVTPVVNLYRQVADPVRIDFMQNSYPLTFDNVQGSGHSVFSVDHVADISEHPHQTVPQVYAEKYGQQETGLRWQLCQTLRENDEVESHLKVADLAQTSVDSDPRTWLVDITVTEGEQAARLSPDSQVSCRDTLTIPADVGLLRRPTMPVRQSEKSKHVVALLHHLHFNFHAILGADDPLMALKQMLSLYNLGQCSQNQLYIDALSAMTTEQVVAPIRVSGRTCFASGTKITVTLDVSHMDGGRVLFSRFLDRFFSHFAGFNSFTQLDVYLDGEESMYLKFPRRSGCKQVV</sequence>
<gene>
    <name evidence="1" type="ORF">A8L45_17410</name>
</gene>
<protein>
    <submittedName>
        <fullName evidence="1">Type VI secretion protein</fullName>
    </submittedName>
</protein>
<dbReference type="Proteomes" id="UP000094936">
    <property type="component" value="Unassembled WGS sequence"/>
</dbReference>
<evidence type="ECO:0000313" key="1">
    <source>
        <dbReference type="EMBL" id="ODA31366.1"/>
    </source>
</evidence>
<comment type="caution">
    <text evidence="1">The sequence shown here is derived from an EMBL/GenBank/DDBJ whole genome shotgun (WGS) entry which is preliminary data.</text>
</comment>
<dbReference type="InterPro" id="IPR010272">
    <property type="entry name" value="T6SS_TssF"/>
</dbReference>
<dbReference type="NCBIfam" id="TIGR03359">
    <property type="entry name" value="VI_chp_6"/>
    <property type="match status" value="1"/>
</dbReference>
<organism evidence="1 2">
    <name type="scientific">Veronia pacifica</name>
    <dbReference type="NCBI Taxonomy" id="1080227"/>
    <lineage>
        <taxon>Bacteria</taxon>
        <taxon>Pseudomonadati</taxon>
        <taxon>Pseudomonadota</taxon>
        <taxon>Gammaproteobacteria</taxon>
        <taxon>Vibrionales</taxon>
        <taxon>Vibrionaceae</taxon>
        <taxon>Veronia</taxon>
    </lineage>
</organism>
<dbReference type="EMBL" id="LYBM01000037">
    <property type="protein sequence ID" value="ODA31366.1"/>
    <property type="molecule type" value="Genomic_DNA"/>
</dbReference>
<dbReference type="AlphaFoldDB" id="A0A1C3EDN7"/>
<accession>A0A1C3EDN7</accession>
<dbReference type="RefSeq" id="WP_068904615.1">
    <property type="nucleotide sequence ID" value="NZ_JBHUIF010000019.1"/>
</dbReference>
<reference evidence="1 2" key="1">
    <citation type="submission" date="2016-05" db="EMBL/GenBank/DDBJ databases">
        <title>Genomic Taxonomy of the Vibrionaceae.</title>
        <authorList>
            <person name="Gomez-Gil B."/>
            <person name="Enciso-Ibarra J."/>
        </authorList>
    </citation>
    <scope>NUCLEOTIDE SEQUENCE [LARGE SCALE GENOMIC DNA]</scope>
    <source>
        <strain evidence="1 2">CAIM 1920</strain>
    </source>
</reference>
<dbReference type="PANTHER" id="PTHR35370">
    <property type="entry name" value="CYTOPLASMIC PROTEIN-RELATED-RELATED"/>
    <property type="match status" value="1"/>
</dbReference>
<keyword evidence="2" id="KW-1185">Reference proteome</keyword>
<dbReference type="OrthoDB" id="9763676at2"/>